<sequence>MSNTENGSNNSLHERQTEGKASSKEQLQQQRICAHMNSDHRDTLSLYLQVYCKVPSKEAQWPKMEKIRLDGMTISTANSPDSKSRTNFVVPFEPALNGFGDARHRTVEMHKYCLKALGRSDLTIQEYRAPTGFAAVMFTTCLLTFIAFSRRAHFEPGSELYSRVFQYVPGFATFCYSIQPLLIRIMAVIHLGEALHLWFYRLRPHNIRFGSRLWLCWFVNDFIEGYTALQRFDALVAEKRAGKAQH</sequence>
<feature type="compositionally biased region" description="Basic and acidic residues" evidence="1">
    <location>
        <begin position="12"/>
        <end position="23"/>
    </location>
</feature>
<keyword evidence="2" id="KW-0812">Transmembrane</keyword>
<gene>
    <name evidence="4" type="ORF">UA08_05383</name>
</gene>
<dbReference type="AlphaFoldDB" id="A0A225AWY3"/>
<dbReference type="Proteomes" id="UP000214365">
    <property type="component" value="Unassembled WGS sequence"/>
</dbReference>
<reference evidence="4 5" key="1">
    <citation type="submission" date="2015-06" db="EMBL/GenBank/DDBJ databases">
        <title>Talaromyces atroroseus IBT 11181 draft genome.</title>
        <authorList>
            <person name="Rasmussen K.B."/>
            <person name="Rasmussen S."/>
            <person name="Petersen B."/>
            <person name="Sicheritz-Ponten T."/>
            <person name="Mortensen U.H."/>
            <person name="Thrane U."/>
        </authorList>
    </citation>
    <scope>NUCLEOTIDE SEQUENCE [LARGE SCALE GENOMIC DNA]</scope>
    <source>
        <strain evidence="4 5">IBT 11181</strain>
    </source>
</reference>
<dbReference type="InterPro" id="IPR037119">
    <property type="entry name" value="Haem_oxidase_HugZ-like_sf"/>
</dbReference>
<dbReference type="PANTHER" id="PTHR37783:SF1">
    <property type="entry name" value="MEMBRANE PROTEIN, PUTATIVE (AFU_ORTHOLOGUE AFUA_1G04315)-RELATED"/>
    <property type="match status" value="1"/>
</dbReference>
<evidence type="ECO:0000313" key="4">
    <source>
        <dbReference type="EMBL" id="OKL59486.1"/>
    </source>
</evidence>
<feature type="transmembrane region" description="Helical" evidence="2">
    <location>
        <begin position="185"/>
        <end position="202"/>
    </location>
</feature>
<feature type="domain" description="DUF2470" evidence="3">
    <location>
        <begin position="29"/>
        <end position="109"/>
    </location>
</feature>
<evidence type="ECO:0000256" key="2">
    <source>
        <dbReference type="SAM" id="Phobius"/>
    </source>
</evidence>
<dbReference type="OrthoDB" id="5553410at2759"/>
<evidence type="ECO:0000313" key="5">
    <source>
        <dbReference type="Proteomes" id="UP000214365"/>
    </source>
</evidence>
<evidence type="ECO:0000256" key="1">
    <source>
        <dbReference type="SAM" id="MobiDB-lite"/>
    </source>
</evidence>
<comment type="caution">
    <text evidence="4">The sequence shown here is derived from an EMBL/GenBank/DDBJ whole genome shotgun (WGS) entry which is preliminary data.</text>
</comment>
<accession>A0A225AWY3</accession>
<dbReference type="Gene3D" id="3.20.180.10">
    <property type="entry name" value="PNP-oxidase-like"/>
    <property type="match status" value="1"/>
</dbReference>
<dbReference type="Pfam" id="PF10615">
    <property type="entry name" value="DUF2470"/>
    <property type="match status" value="1"/>
</dbReference>
<keyword evidence="2" id="KW-0472">Membrane</keyword>
<evidence type="ECO:0000259" key="3">
    <source>
        <dbReference type="Pfam" id="PF10615"/>
    </source>
</evidence>
<dbReference type="PANTHER" id="PTHR37783">
    <property type="entry name" value="MEMBRANE PROTEIN, PUTATIVE (AFU_ORTHOLOGUE AFUA_1G04315)-RELATED"/>
    <property type="match status" value="1"/>
</dbReference>
<feature type="compositionally biased region" description="Polar residues" evidence="1">
    <location>
        <begin position="1"/>
        <end position="11"/>
    </location>
</feature>
<feature type="region of interest" description="Disordered" evidence="1">
    <location>
        <begin position="1"/>
        <end position="28"/>
    </location>
</feature>
<keyword evidence="2" id="KW-1133">Transmembrane helix</keyword>
<protein>
    <recommendedName>
        <fullName evidence="3">DUF2470 domain-containing protein</fullName>
    </recommendedName>
</protein>
<dbReference type="EMBL" id="LFMY01000007">
    <property type="protein sequence ID" value="OKL59486.1"/>
    <property type="molecule type" value="Genomic_DNA"/>
</dbReference>
<feature type="transmembrane region" description="Helical" evidence="2">
    <location>
        <begin position="129"/>
        <end position="148"/>
    </location>
</feature>
<name>A0A225AWY3_TALAT</name>
<dbReference type="RefSeq" id="XP_020119607.1">
    <property type="nucleotide sequence ID" value="XM_020267698.1"/>
</dbReference>
<proteinExistence type="predicted"/>
<dbReference type="GeneID" id="31005139"/>
<organism evidence="4 5">
    <name type="scientific">Talaromyces atroroseus</name>
    <dbReference type="NCBI Taxonomy" id="1441469"/>
    <lineage>
        <taxon>Eukaryota</taxon>
        <taxon>Fungi</taxon>
        <taxon>Dikarya</taxon>
        <taxon>Ascomycota</taxon>
        <taxon>Pezizomycotina</taxon>
        <taxon>Eurotiomycetes</taxon>
        <taxon>Eurotiomycetidae</taxon>
        <taxon>Eurotiales</taxon>
        <taxon>Trichocomaceae</taxon>
        <taxon>Talaromyces</taxon>
        <taxon>Talaromyces sect. Trachyspermi</taxon>
    </lineage>
</organism>
<keyword evidence="5" id="KW-1185">Reference proteome</keyword>
<dbReference type="InterPro" id="IPR019595">
    <property type="entry name" value="DUF2470"/>
</dbReference>